<keyword evidence="5 7" id="KW-1133">Transmembrane helix</keyword>
<evidence type="ECO:0000256" key="6">
    <source>
        <dbReference type="ARBA" id="ARBA00023136"/>
    </source>
</evidence>
<dbReference type="PROSITE" id="PS50850">
    <property type="entry name" value="MFS"/>
    <property type="match status" value="1"/>
</dbReference>
<feature type="transmembrane region" description="Helical" evidence="7">
    <location>
        <begin position="483"/>
        <end position="501"/>
    </location>
</feature>
<sequence>MAIACLFTLLSCKPCALALRGPWPTTLLVLRSDPTPTSSPSTTSNVPADGLPLPQRRKAIFVILLGITLVVLDGTIVTLALPSIASAFGVAASTSVWIITSYQLAVLGLLLPMASLGERFGYRQVYLGGMALFAVASALCFVSQAFWHLVLCRVAQGLAGAAVMGVNAALVRQTYPSHLLGRGIALNAVTVAIASVAGPSLAALILSVADWPWLFAINVPLAIVTIVLGRHHLPVSMPTQHQRFSSLDWVLNIAAFGLIFWAFDGLITHGFANGQLTDSGQISAAALAASLVLWIWYVRRQRKLATPLLPLDLLRIPAFSLSMGASICAFSSQMLAFIALPFLSLSILQQSPFETGILVSVWPIAIAMTAPFAGRLIGRVPGASLGLFGMVTLAVGLGAMAAMPLYAEMHWRILALLLCGIGFGLFQAPNNHIILTVGPKHRSGAAGGMLGTARLTGQSLGAALAAGLFAFYPPPAATHGPQWAFAVAAVCALMAGISSILRKPAVPAAADQGTIKT</sequence>
<dbReference type="PANTHER" id="PTHR42718:SF46">
    <property type="entry name" value="BLR6921 PROTEIN"/>
    <property type="match status" value="1"/>
</dbReference>
<keyword evidence="3" id="KW-1003">Cell membrane</keyword>
<comment type="subcellular location">
    <subcellularLocation>
        <location evidence="1">Cell membrane</location>
        <topology evidence="1">Multi-pass membrane protein</topology>
    </subcellularLocation>
</comment>
<evidence type="ECO:0000259" key="8">
    <source>
        <dbReference type="PROSITE" id="PS50850"/>
    </source>
</evidence>
<evidence type="ECO:0000256" key="2">
    <source>
        <dbReference type="ARBA" id="ARBA00022448"/>
    </source>
</evidence>
<feature type="transmembrane region" description="Helical" evidence="7">
    <location>
        <begin position="319"/>
        <end position="343"/>
    </location>
</feature>
<dbReference type="Gene3D" id="1.20.1250.20">
    <property type="entry name" value="MFS general substrate transporter like domains"/>
    <property type="match status" value="1"/>
</dbReference>
<keyword evidence="2" id="KW-0813">Transport</keyword>
<feature type="domain" description="Major facilitator superfamily (MFS) profile" evidence="8">
    <location>
        <begin position="59"/>
        <end position="507"/>
    </location>
</feature>
<reference evidence="9 10" key="1">
    <citation type="submission" date="2019-04" db="EMBL/GenBank/DDBJ databases">
        <title>Lampropedia sp YIM MLB12 draf genome.</title>
        <authorList>
            <person name="Wang Y.-X."/>
        </authorList>
    </citation>
    <scope>NUCLEOTIDE SEQUENCE [LARGE SCALE GENOMIC DNA]</scope>
    <source>
        <strain evidence="9 10">YIM MLB12</strain>
    </source>
</reference>
<evidence type="ECO:0000256" key="3">
    <source>
        <dbReference type="ARBA" id="ARBA00022475"/>
    </source>
</evidence>
<keyword evidence="10" id="KW-1185">Reference proteome</keyword>
<feature type="transmembrane region" description="Helical" evidence="7">
    <location>
        <begin position="153"/>
        <end position="171"/>
    </location>
</feature>
<dbReference type="SUPFAM" id="SSF103473">
    <property type="entry name" value="MFS general substrate transporter"/>
    <property type="match status" value="1"/>
</dbReference>
<dbReference type="GO" id="GO:0005886">
    <property type="term" value="C:plasma membrane"/>
    <property type="evidence" value="ECO:0007669"/>
    <property type="project" value="UniProtKB-SubCell"/>
</dbReference>
<feature type="transmembrane region" description="Helical" evidence="7">
    <location>
        <begin position="87"/>
        <end position="113"/>
    </location>
</feature>
<evidence type="ECO:0000256" key="4">
    <source>
        <dbReference type="ARBA" id="ARBA00022692"/>
    </source>
</evidence>
<dbReference type="AlphaFoldDB" id="A0A4S5C143"/>
<comment type="caution">
    <text evidence="9">The sequence shown here is derived from an EMBL/GenBank/DDBJ whole genome shotgun (WGS) entry which is preliminary data.</text>
</comment>
<dbReference type="GO" id="GO:0022857">
    <property type="term" value="F:transmembrane transporter activity"/>
    <property type="evidence" value="ECO:0007669"/>
    <property type="project" value="InterPro"/>
</dbReference>
<feature type="transmembrane region" description="Helical" evidence="7">
    <location>
        <begin position="249"/>
        <end position="267"/>
    </location>
</feature>
<evidence type="ECO:0000256" key="7">
    <source>
        <dbReference type="SAM" id="Phobius"/>
    </source>
</evidence>
<feature type="transmembrane region" description="Helical" evidence="7">
    <location>
        <begin position="355"/>
        <end position="373"/>
    </location>
</feature>
<evidence type="ECO:0000313" key="9">
    <source>
        <dbReference type="EMBL" id="THJ36106.1"/>
    </source>
</evidence>
<dbReference type="PANTHER" id="PTHR42718">
    <property type="entry name" value="MAJOR FACILITATOR SUPERFAMILY MULTIDRUG TRANSPORTER MFSC"/>
    <property type="match status" value="1"/>
</dbReference>
<feature type="transmembrane region" description="Helical" evidence="7">
    <location>
        <begin position="59"/>
        <end position="81"/>
    </location>
</feature>
<dbReference type="InterPro" id="IPR020846">
    <property type="entry name" value="MFS_dom"/>
</dbReference>
<keyword evidence="4 7" id="KW-0812">Transmembrane</keyword>
<dbReference type="CDD" id="cd17321">
    <property type="entry name" value="MFS_MMR_MDR_like"/>
    <property type="match status" value="1"/>
</dbReference>
<feature type="transmembrane region" description="Helical" evidence="7">
    <location>
        <begin position="279"/>
        <end position="298"/>
    </location>
</feature>
<accession>A0A4S5C143</accession>
<feature type="transmembrane region" description="Helical" evidence="7">
    <location>
        <begin position="409"/>
        <end position="428"/>
    </location>
</feature>
<dbReference type="OrthoDB" id="9807274at2"/>
<feature type="transmembrane region" description="Helical" evidence="7">
    <location>
        <begin position="125"/>
        <end position="147"/>
    </location>
</feature>
<dbReference type="InterPro" id="IPR036259">
    <property type="entry name" value="MFS_trans_sf"/>
</dbReference>
<evidence type="ECO:0000256" key="1">
    <source>
        <dbReference type="ARBA" id="ARBA00004651"/>
    </source>
</evidence>
<dbReference type="Pfam" id="PF07690">
    <property type="entry name" value="MFS_1"/>
    <property type="match status" value="1"/>
</dbReference>
<evidence type="ECO:0000313" key="10">
    <source>
        <dbReference type="Proteomes" id="UP000306236"/>
    </source>
</evidence>
<evidence type="ECO:0000256" key="5">
    <source>
        <dbReference type="ARBA" id="ARBA00022989"/>
    </source>
</evidence>
<feature type="transmembrane region" description="Helical" evidence="7">
    <location>
        <begin position="385"/>
        <end position="403"/>
    </location>
</feature>
<protein>
    <submittedName>
        <fullName evidence="9">MFS transporter</fullName>
    </submittedName>
</protein>
<feature type="transmembrane region" description="Helical" evidence="7">
    <location>
        <begin position="211"/>
        <end position="229"/>
    </location>
</feature>
<dbReference type="Gene3D" id="1.20.1720.10">
    <property type="entry name" value="Multidrug resistance protein D"/>
    <property type="match status" value="1"/>
</dbReference>
<feature type="transmembrane region" description="Helical" evidence="7">
    <location>
        <begin position="183"/>
        <end position="205"/>
    </location>
</feature>
<keyword evidence="6 7" id="KW-0472">Membrane</keyword>
<feature type="transmembrane region" description="Helical" evidence="7">
    <location>
        <begin position="449"/>
        <end position="471"/>
    </location>
</feature>
<name>A0A4S5C143_9BURK</name>
<organism evidence="9 10">
    <name type="scientific">Lampropedia aestuarii</name>
    <dbReference type="NCBI Taxonomy" id="2562762"/>
    <lineage>
        <taxon>Bacteria</taxon>
        <taxon>Pseudomonadati</taxon>
        <taxon>Pseudomonadota</taxon>
        <taxon>Betaproteobacteria</taxon>
        <taxon>Burkholderiales</taxon>
        <taxon>Comamonadaceae</taxon>
        <taxon>Lampropedia</taxon>
    </lineage>
</organism>
<dbReference type="EMBL" id="SSWX01000002">
    <property type="protein sequence ID" value="THJ36106.1"/>
    <property type="molecule type" value="Genomic_DNA"/>
</dbReference>
<proteinExistence type="predicted"/>
<dbReference type="Proteomes" id="UP000306236">
    <property type="component" value="Unassembled WGS sequence"/>
</dbReference>
<gene>
    <name evidence="9" type="ORF">E8K88_02220</name>
</gene>
<dbReference type="InterPro" id="IPR011701">
    <property type="entry name" value="MFS"/>
</dbReference>